<evidence type="ECO:0000259" key="2">
    <source>
        <dbReference type="Pfam" id="PF00149"/>
    </source>
</evidence>
<dbReference type="InterPro" id="IPR004843">
    <property type="entry name" value="Calcineurin-like_PHP"/>
</dbReference>
<gene>
    <name evidence="3" type="ORF">M9Y10_040867</name>
</gene>
<evidence type="ECO:0000256" key="1">
    <source>
        <dbReference type="SAM" id="Phobius"/>
    </source>
</evidence>
<sequence length="710" mass="82822">MRSKFNNLLIQYGWAFITSAFALFLIPVGFYRHTGTFHLKKEFNPKNKLPLILLHASDPHLSSIKPKSYPHIKKMLNTSKKIYKPDLLIISGDLTDNFLPTNSVRPYYTQYEGDWNLYNQLMNELDFKILKTENENKRKKEDVHLNPTSIYSKESVKTIQTIGNHDLFCVGAYNSSINFLRNTIEYDSITNFELSTITFNFVDKNNHDDDSNFSLKFVNLNRFSFPVGPICFIQISFLTNTFKKRLINELTSTVNKNEMTIVVSHIPVLRHHLISDMERILKKSLNTRYFLSGHWHPPQGFYLHIGRNVYELVAPPLFKSSYVNLIIIDNGISSSHLINLDQPEHAVISHPASIYSKSELDAYSPSEGEIRAISFGKKSYKKNFSVIIDDVFLGRLKCSSENQIKEDVYLCTLHYKDLKEGIHTLIKVGDWSGNLTFSIGPNSPSLTEYPYINEPQTSWTIWFIISWIATIYIVWPFKSSMMTPFHHEKSQNQFNSESKFSNIFCCCSLSQSNLIVKSFNTIKSRFRMLPRYFQRLLFLAVFWSMFLPISLFEVEGKFSIFHVLGNVFYLGKNNSEYYTSDENCLQNFRIGNFEYRYHYMGAMYGIYFLYFHVFPIFLIVSAFISSQGQYNLYLFIDIIIFIFSFWGAFYQFTWLVDMFGLVYALASPLMLWFPVSIYICLIVWIFNEIKMNNIDDSAELSQSLLYQVSV</sequence>
<feature type="transmembrane region" description="Helical" evidence="1">
    <location>
        <begin position="604"/>
        <end position="624"/>
    </location>
</feature>
<keyword evidence="1" id="KW-0472">Membrane</keyword>
<dbReference type="Gene3D" id="3.60.21.10">
    <property type="match status" value="1"/>
</dbReference>
<name>A0ABR2K2T1_9EUKA</name>
<keyword evidence="1 3" id="KW-0812">Transmembrane</keyword>
<feature type="transmembrane region" description="Helical" evidence="1">
    <location>
        <begin position="12"/>
        <end position="31"/>
    </location>
</feature>
<accession>A0ABR2K2T1</accession>
<reference evidence="3 4" key="1">
    <citation type="submission" date="2024-04" db="EMBL/GenBank/DDBJ databases">
        <title>Tritrichomonas musculus Genome.</title>
        <authorList>
            <person name="Alves-Ferreira E."/>
            <person name="Grigg M."/>
            <person name="Lorenzi H."/>
            <person name="Galac M."/>
        </authorList>
    </citation>
    <scope>NUCLEOTIDE SEQUENCE [LARGE SCALE GENOMIC DNA]</scope>
    <source>
        <strain evidence="3 4">EAF2021</strain>
    </source>
</reference>
<dbReference type="SUPFAM" id="SSF56300">
    <property type="entry name" value="Metallo-dependent phosphatases"/>
    <property type="match status" value="1"/>
</dbReference>
<feature type="domain" description="Calcineurin-like phosphoesterase" evidence="2">
    <location>
        <begin position="53"/>
        <end position="298"/>
    </location>
</feature>
<feature type="transmembrane region" description="Helical" evidence="1">
    <location>
        <begin position="661"/>
        <end position="686"/>
    </location>
</feature>
<feature type="transmembrane region" description="Helical" evidence="1">
    <location>
        <begin position="532"/>
        <end position="552"/>
    </location>
</feature>
<dbReference type="EMBL" id="JAPFFF010000007">
    <property type="protein sequence ID" value="KAK8885419.1"/>
    <property type="molecule type" value="Genomic_DNA"/>
</dbReference>
<proteinExistence type="predicted"/>
<evidence type="ECO:0000313" key="3">
    <source>
        <dbReference type="EMBL" id="KAK8885419.1"/>
    </source>
</evidence>
<dbReference type="Proteomes" id="UP001470230">
    <property type="component" value="Unassembled WGS sequence"/>
</dbReference>
<evidence type="ECO:0000313" key="4">
    <source>
        <dbReference type="Proteomes" id="UP001470230"/>
    </source>
</evidence>
<comment type="caution">
    <text evidence="3">The sequence shown here is derived from an EMBL/GenBank/DDBJ whole genome shotgun (WGS) entry which is preliminary data.</text>
</comment>
<feature type="transmembrane region" description="Helical" evidence="1">
    <location>
        <begin position="631"/>
        <end position="649"/>
    </location>
</feature>
<feature type="transmembrane region" description="Helical" evidence="1">
    <location>
        <begin position="459"/>
        <end position="477"/>
    </location>
</feature>
<protein>
    <submittedName>
        <fullName evidence="3">Transmembrane protein 62</fullName>
    </submittedName>
</protein>
<dbReference type="PANTHER" id="PTHR14795">
    <property type="entry name" value="HELICASE RELATED"/>
    <property type="match status" value="1"/>
</dbReference>
<dbReference type="InterPro" id="IPR029052">
    <property type="entry name" value="Metallo-depent_PP-like"/>
</dbReference>
<keyword evidence="4" id="KW-1185">Reference proteome</keyword>
<organism evidence="3 4">
    <name type="scientific">Tritrichomonas musculus</name>
    <dbReference type="NCBI Taxonomy" id="1915356"/>
    <lineage>
        <taxon>Eukaryota</taxon>
        <taxon>Metamonada</taxon>
        <taxon>Parabasalia</taxon>
        <taxon>Tritrichomonadida</taxon>
        <taxon>Tritrichomonadidae</taxon>
        <taxon>Tritrichomonas</taxon>
    </lineage>
</organism>
<dbReference type="PANTHER" id="PTHR14795:SF0">
    <property type="entry name" value="TRANSMEMBRANE PROTEIN 62"/>
    <property type="match status" value="1"/>
</dbReference>
<dbReference type="Pfam" id="PF00149">
    <property type="entry name" value="Metallophos"/>
    <property type="match status" value="1"/>
</dbReference>
<keyword evidence="1" id="KW-1133">Transmembrane helix</keyword>